<dbReference type="SUPFAM" id="SSF51011">
    <property type="entry name" value="Glycosyl hydrolase domain"/>
    <property type="match status" value="1"/>
</dbReference>
<protein>
    <recommendedName>
        <fullName evidence="9">Glucosidase II subunit alpha</fullName>
    </recommendedName>
</protein>
<dbReference type="AlphaFoldDB" id="J7SBB6"/>
<comment type="subcellular location">
    <subcellularLocation>
        <location evidence="1">Endoplasmic reticulum</location>
    </subcellularLocation>
</comment>
<dbReference type="GO" id="GO:0106407">
    <property type="term" value="F:Glc2Man9GlcNAc2 oligosaccharide glucosidase activity"/>
    <property type="evidence" value="ECO:0007669"/>
    <property type="project" value="EnsemblFungi"/>
</dbReference>
<organism evidence="15 16">
    <name type="scientific">Huiozyma naganishii (strain ATCC MYA-139 / BCRC 22969 / CBS 8797 / KCTC 17520 / NBRC 10181 / NCYC 3082 / Yp74L-3)</name>
    <name type="common">Yeast</name>
    <name type="synonym">Kazachstania naganishii</name>
    <dbReference type="NCBI Taxonomy" id="1071383"/>
    <lineage>
        <taxon>Eukaryota</taxon>
        <taxon>Fungi</taxon>
        <taxon>Dikarya</taxon>
        <taxon>Ascomycota</taxon>
        <taxon>Saccharomycotina</taxon>
        <taxon>Saccharomycetes</taxon>
        <taxon>Saccharomycetales</taxon>
        <taxon>Saccharomycetaceae</taxon>
        <taxon>Huiozyma</taxon>
    </lineage>
</organism>
<evidence type="ECO:0000256" key="11">
    <source>
        <dbReference type="SAM" id="SignalP"/>
    </source>
</evidence>
<dbReference type="GO" id="GO:0033919">
    <property type="term" value="F:glucan 1,3-alpha-glucosidase activity"/>
    <property type="evidence" value="ECO:0007669"/>
    <property type="project" value="EnsemblFungi"/>
</dbReference>
<dbReference type="GeneID" id="34528706"/>
<dbReference type="Gene3D" id="2.60.40.1760">
    <property type="entry name" value="glycosyl hydrolase (family 31)"/>
    <property type="match status" value="1"/>
</dbReference>
<dbReference type="InterPro" id="IPR048395">
    <property type="entry name" value="Glyco_hydro_31_C"/>
</dbReference>
<dbReference type="EMBL" id="HE978326">
    <property type="protein sequence ID" value="CCK72926.1"/>
    <property type="molecule type" value="Genomic_DNA"/>
</dbReference>
<dbReference type="InterPro" id="IPR025887">
    <property type="entry name" value="Glyco_hydro_31_N_dom"/>
</dbReference>
<evidence type="ECO:0000256" key="7">
    <source>
        <dbReference type="ARBA" id="ARBA00023180"/>
    </source>
</evidence>
<feature type="domain" description="Glycoside hydrolase family 31 TIM barrel" evidence="12">
    <location>
        <begin position="375"/>
        <end position="703"/>
    </location>
</feature>
<dbReference type="CDD" id="cd06603">
    <property type="entry name" value="GH31_GANC_GANAB_alpha"/>
    <property type="match status" value="1"/>
</dbReference>
<dbReference type="OMA" id="TVHQPLW"/>
<evidence type="ECO:0000256" key="2">
    <source>
        <dbReference type="ARBA" id="ARBA00004833"/>
    </source>
</evidence>
<keyword evidence="4 11" id="KW-0732">Signal</keyword>
<dbReference type="Pfam" id="PF01055">
    <property type="entry name" value="Glyco_hydro_31_2nd"/>
    <property type="match status" value="1"/>
</dbReference>
<dbReference type="OrthoDB" id="1334205at2759"/>
<evidence type="ECO:0000256" key="6">
    <source>
        <dbReference type="ARBA" id="ARBA00022824"/>
    </source>
</evidence>
<dbReference type="Gene3D" id="2.60.40.1180">
    <property type="entry name" value="Golgi alpha-mannosidase II"/>
    <property type="match status" value="2"/>
</dbReference>
<keyword evidence="5 10" id="KW-0378">Hydrolase</keyword>
<evidence type="ECO:0000256" key="3">
    <source>
        <dbReference type="ARBA" id="ARBA00007806"/>
    </source>
</evidence>
<feature type="domain" description="Glycoside hydrolase family 31 N-terminal" evidence="13">
    <location>
        <begin position="91"/>
        <end position="331"/>
    </location>
</feature>
<keyword evidence="7" id="KW-0325">Glycoprotein</keyword>
<dbReference type="GO" id="GO:0006491">
    <property type="term" value="P:N-glycan processing"/>
    <property type="evidence" value="ECO:0007669"/>
    <property type="project" value="EnsemblFungi"/>
</dbReference>
<dbReference type="GO" id="GO:0070880">
    <property type="term" value="P:fungal-type cell wall beta-glucan biosynthetic process"/>
    <property type="evidence" value="ECO:0007669"/>
    <property type="project" value="EnsemblFungi"/>
</dbReference>
<evidence type="ECO:0000256" key="9">
    <source>
        <dbReference type="ARBA" id="ARBA00042895"/>
    </source>
</evidence>
<evidence type="ECO:0000256" key="5">
    <source>
        <dbReference type="ARBA" id="ARBA00022801"/>
    </source>
</evidence>
<dbReference type="Gene3D" id="3.20.20.80">
    <property type="entry name" value="Glycosidases"/>
    <property type="match status" value="2"/>
</dbReference>
<keyword evidence="16" id="KW-1185">Reference proteome</keyword>
<proteinExistence type="inferred from homology"/>
<dbReference type="InterPro" id="IPR011013">
    <property type="entry name" value="Gal_mutarotase_sf_dom"/>
</dbReference>
<dbReference type="GO" id="GO:0030246">
    <property type="term" value="F:carbohydrate binding"/>
    <property type="evidence" value="ECO:0007669"/>
    <property type="project" value="InterPro"/>
</dbReference>
<dbReference type="PANTHER" id="PTHR22762">
    <property type="entry name" value="ALPHA-GLUCOSIDASE"/>
    <property type="match status" value="1"/>
</dbReference>
<evidence type="ECO:0000259" key="14">
    <source>
        <dbReference type="Pfam" id="PF21365"/>
    </source>
</evidence>
<keyword evidence="8 10" id="KW-0326">Glycosidase</keyword>
<comment type="pathway">
    <text evidence="2">Glycan metabolism; N-glycan metabolism.</text>
</comment>
<evidence type="ECO:0000313" key="15">
    <source>
        <dbReference type="EMBL" id="CCK72926.1"/>
    </source>
</evidence>
<dbReference type="SUPFAM" id="SSF74650">
    <property type="entry name" value="Galactose mutarotase-like"/>
    <property type="match status" value="1"/>
</dbReference>
<accession>J7SBB6</accession>
<dbReference type="RefSeq" id="XP_022467170.1">
    <property type="nucleotide sequence ID" value="XM_022610923.1"/>
</dbReference>
<dbReference type="PANTHER" id="PTHR22762:SF54">
    <property type="entry name" value="BCDNA.GH04962"/>
    <property type="match status" value="1"/>
</dbReference>
<feature type="signal peptide" evidence="11">
    <location>
        <begin position="1"/>
        <end position="23"/>
    </location>
</feature>
<name>J7SBB6_HUIN7</name>
<dbReference type="InterPro" id="IPR013780">
    <property type="entry name" value="Glyco_hydro_b"/>
</dbReference>
<dbReference type="InterPro" id="IPR000322">
    <property type="entry name" value="Glyco_hydro_31_TIM"/>
</dbReference>
<evidence type="ECO:0000259" key="13">
    <source>
        <dbReference type="Pfam" id="PF13802"/>
    </source>
</evidence>
<evidence type="ECO:0000313" key="16">
    <source>
        <dbReference type="Proteomes" id="UP000006310"/>
    </source>
</evidence>
<dbReference type="CDD" id="cd14752">
    <property type="entry name" value="GH31_N"/>
    <property type="match status" value="1"/>
</dbReference>
<dbReference type="Proteomes" id="UP000006310">
    <property type="component" value="Chromosome 13"/>
</dbReference>
<reference evidence="16" key="2">
    <citation type="submission" date="2012-08" db="EMBL/GenBank/DDBJ databases">
        <title>Genome sequence of Kazachstania naganishii.</title>
        <authorList>
            <person name="Gordon J.L."/>
            <person name="Armisen D."/>
            <person name="Proux-Wera E."/>
            <person name="OhEigeartaigh S.S."/>
            <person name="Byrne K.P."/>
            <person name="Wolfe K.H."/>
        </authorList>
    </citation>
    <scope>NUCLEOTIDE SEQUENCE [LARGE SCALE GENOMIC DNA]</scope>
    <source>
        <strain evidence="16">ATCC MYA-139 / BCRC 22969 / CBS 8797 / CCRC 22969 / KCTC 17520 / NBRC 10181 / NCYC 3082</strain>
    </source>
</reference>
<dbReference type="STRING" id="1071383.J7SBB6"/>
<evidence type="ECO:0000256" key="8">
    <source>
        <dbReference type="ARBA" id="ARBA00023295"/>
    </source>
</evidence>
<dbReference type="HOGENOM" id="CLU_000631_7_0_1"/>
<reference evidence="15 16" key="1">
    <citation type="journal article" date="2011" name="Proc. Natl. Acad. Sci. U.S.A.">
        <title>Evolutionary erosion of yeast sex chromosomes by mating-type switching accidents.</title>
        <authorList>
            <person name="Gordon J.L."/>
            <person name="Armisen D."/>
            <person name="Proux-Wera E."/>
            <person name="Oheigeartaigh S.S."/>
            <person name="Byrne K.P."/>
            <person name="Wolfe K.H."/>
        </authorList>
    </citation>
    <scope>NUCLEOTIDE SEQUENCE [LARGE SCALE GENOMIC DNA]</scope>
    <source>
        <strain evidence="16">ATCC MYA-139 / BCRC 22969 / CBS 8797 / CCRC 22969 / KCTC 17520 / NBRC 10181 / NCYC 3082</strain>
    </source>
</reference>
<evidence type="ECO:0000259" key="12">
    <source>
        <dbReference type="Pfam" id="PF01055"/>
    </source>
</evidence>
<feature type="domain" description="Glycosyl hydrolase family 31 C-terminal" evidence="14">
    <location>
        <begin position="711"/>
        <end position="802"/>
    </location>
</feature>
<dbReference type="Pfam" id="PF13802">
    <property type="entry name" value="Gal_mutarotas_2"/>
    <property type="match status" value="1"/>
</dbReference>
<gene>
    <name evidence="15" type="primary">KNAG0M00730</name>
    <name evidence="15" type="ordered locus">KNAG_0M00730</name>
</gene>
<evidence type="ECO:0000256" key="4">
    <source>
        <dbReference type="ARBA" id="ARBA00022729"/>
    </source>
</evidence>
<dbReference type="GO" id="GO:0017177">
    <property type="term" value="C:glucosidase II complex"/>
    <property type="evidence" value="ECO:0007669"/>
    <property type="project" value="EnsemblFungi"/>
</dbReference>
<dbReference type="SUPFAM" id="SSF51445">
    <property type="entry name" value="(Trans)glycosidases"/>
    <property type="match status" value="1"/>
</dbReference>
<feature type="chain" id="PRO_5003797644" description="Glucosidase II subunit alpha" evidence="11">
    <location>
        <begin position="24"/>
        <end position="942"/>
    </location>
</feature>
<dbReference type="KEGG" id="kng:KNAG_0M00730"/>
<dbReference type="eggNOG" id="KOG1066">
    <property type="taxonomic scope" value="Eukaryota"/>
</dbReference>
<dbReference type="InterPro" id="IPR017853">
    <property type="entry name" value="GH"/>
</dbReference>
<sequence length="942" mass="107794">MMVRSVRMHVWVVLVLALPVAHAFADYLLKTCSQASFCQRNRLYAQNIASSPASFYSVDTESVQFRDNVLWADVVKHVPRTDIDDIKVRLPLRISFIAESAIRFTINEDRYEQGCKNSGLVQCERFNGTWDWAVDGKHIAETPLNLSHRLKTTNKWSFSKTQGGSVMSLANDHGVKVDLQMDRFHMQVYRDNVLQMSINDRDLFNWEHYRTIEENFHNVNPQESTFNMFKDDFSYSQDDDMPMGPESVAMDFTFHNVQNVYGIPEHADSLRLRDTTGSEPYRLFNVDVFEYNLQSKMPMYGAIPLMIGASASDVPTAMGIFWLNAADTWIDINYKKQDTTTHWMSENGVMDVVMFFGDTANDVTKQYTELTGNPTLPLMSSIGYHQCRWNYNDELDVLTVEDSMDKNQFPFDFIWLDLDYTDKKQYFTWNADSFPNPRRMLNKLARLGRNLAILIDPHLMDGYEVSDIIKREEVEVKKNDNYTFFGQCWPGRSIWIDTMAQAGRTVWAKLFHDFVNKYASPIANNLHIWNDMNEPSIFSGPETTAPKDLLHDGGFEERSIHNVYGLSVHETTYDSMREAYNNNTRPFILTRAFFAGSQRSAATWTGDNMATWEYLQISIPMVLTNNIAGMPFIGADIAGFAGDPEEELLIRWYQAGLWYPFFRAHAHIDTKRREPYLFEEPTKSLVRDSIRLRYALLPVFYTAFHEASVSGTPILKPMFYEKPQHQELYDIDNQFYLGDSGIVVKPVLHPGVSKTSMLLAPGIYYDLTTFETLYVSGQDAKSVEVDAPLHKLPAYIEGGNILTTRERYRRSSSTMRHDPYVLLIAPAINGFAQGDFYVDDGESFQYEQGEYLTAQFKLENNILFGVPTHVPANVSSVGSTLIEKIVIPVSDSDVKIGPTVKITQDSVERTVDAKKLVSDGVAKLVIENSLVSIDKHWQINLV</sequence>
<evidence type="ECO:0000256" key="10">
    <source>
        <dbReference type="RuleBase" id="RU361185"/>
    </source>
</evidence>
<comment type="similarity">
    <text evidence="3 10">Belongs to the glycosyl hydrolase 31 family.</text>
</comment>
<evidence type="ECO:0000256" key="1">
    <source>
        <dbReference type="ARBA" id="ARBA00004240"/>
    </source>
</evidence>
<dbReference type="Pfam" id="PF21365">
    <property type="entry name" value="Glyco_hydro_31_3rd"/>
    <property type="match status" value="1"/>
</dbReference>
<dbReference type="GO" id="GO:0005788">
    <property type="term" value="C:endoplasmic reticulum lumen"/>
    <property type="evidence" value="ECO:0007669"/>
    <property type="project" value="EnsemblFungi"/>
</dbReference>
<keyword evidence="6" id="KW-0256">Endoplasmic reticulum</keyword>